<dbReference type="OrthoDB" id="9795302at2"/>
<proteinExistence type="predicted"/>
<dbReference type="Pfam" id="PF17179">
    <property type="entry name" value="Fer4_22"/>
    <property type="match status" value="1"/>
</dbReference>
<name>A0A1M6DH91_9FIRM</name>
<protein>
    <submittedName>
        <fullName evidence="5">4Fe-4S dicluster domain-containing protein</fullName>
    </submittedName>
</protein>
<dbReference type="PANTHER" id="PTHR40447">
    <property type="entry name" value="ANAEROBIC SULFITE REDUCTASE SUBUNIT A"/>
    <property type="match status" value="1"/>
</dbReference>
<keyword evidence="1" id="KW-0479">Metal-binding</keyword>
<gene>
    <name evidence="5" type="ORF">SAMN02745691_00714</name>
</gene>
<dbReference type="InterPro" id="IPR017896">
    <property type="entry name" value="4Fe4S_Fe-S-bd"/>
</dbReference>
<accession>A0A1M6DH91</accession>
<evidence type="ECO:0000313" key="5">
    <source>
        <dbReference type="EMBL" id="SHI72714.1"/>
    </source>
</evidence>
<reference evidence="5 6" key="1">
    <citation type="submission" date="2016-11" db="EMBL/GenBank/DDBJ databases">
        <authorList>
            <person name="Jaros S."/>
            <person name="Januszkiewicz K."/>
            <person name="Wedrychowicz H."/>
        </authorList>
    </citation>
    <scope>NUCLEOTIDE SEQUENCE [LARGE SCALE GENOMIC DNA]</scope>
    <source>
        <strain evidence="5 6">DSM 15970</strain>
    </source>
</reference>
<keyword evidence="2" id="KW-0408">Iron</keyword>
<dbReference type="GO" id="GO:0046872">
    <property type="term" value="F:metal ion binding"/>
    <property type="evidence" value="ECO:0007669"/>
    <property type="project" value="UniProtKB-KW"/>
</dbReference>
<sequence>MQLDKSDLQEALRILSAEAGVFVPSVVEGVSRFALWDGESSIDLSRVNTELPPKDILFPQTEKMYSYKMGKNIEIKEIIDNPKQVVFGIRPCDVKSIGCMDKVFLEKTYVDSFYAGKRENLTVISVGCTQTDRTCFCDSMGLSPSDAPGADVMMNDTGDTFVVEAYTDKGKQVMEAWKPLLKKGGKKPAAPECTLKVKMSPEISVKLSKMFEHPIWEEVSRPCIGCATCTYVCPTCYCFDMNSDNHSSEGTKFRCWDSCMFSDYSRMAGGHNPRPGKKERVRNRYMHKLSYFNERYETSLCAGCGRCADKCPAHMDITAFIDRVAEEEMENA</sequence>
<dbReference type="GO" id="GO:0051536">
    <property type="term" value="F:iron-sulfur cluster binding"/>
    <property type="evidence" value="ECO:0007669"/>
    <property type="project" value="UniProtKB-KW"/>
</dbReference>
<evidence type="ECO:0000313" key="6">
    <source>
        <dbReference type="Proteomes" id="UP000184342"/>
    </source>
</evidence>
<keyword evidence="6" id="KW-1185">Reference proteome</keyword>
<dbReference type="PROSITE" id="PS51379">
    <property type="entry name" value="4FE4S_FER_2"/>
    <property type="match status" value="2"/>
</dbReference>
<dbReference type="EMBL" id="FQYT01000006">
    <property type="protein sequence ID" value="SHI72714.1"/>
    <property type="molecule type" value="Genomic_DNA"/>
</dbReference>
<evidence type="ECO:0000256" key="3">
    <source>
        <dbReference type="ARBA" id="ARBA00023014"/>
    </source>
</evidence>
<evidence type="ECO:0000256" key="2">
    <source>
        <dbReference type="ARBA" id="ARBA00023004"/>
    </source>
</evidence>
<organism evidence="5 6">
    <name type="scientific">Parasporobacterium paucivorans DSM 15970</name>
    <dbReference type="NCBI Taxonomy" id="1122934"/>
    <lineage>
        <taxon>Bacteria</taxon>
        <taxon>Bacillati</taxon>
        <taxon>Bacillota</taxon>
        <taxon>Clostridia</taxon>
        <taxon>Lachnospirales</taxon>
        <taxon>Lachnospiraceae</taxon>
        <taxon>Parasporobacterium</taxon>
    </lineage>
</organism>
<evidence type="ECO:0000259" key="4">
    <source>
        <dbReference type="PROSITE" id="PS51379"/>
    </source>
</evidence>
<dbReference type="Proteomes" id="UP000184342">
    <property type="component" value="Unassembled WGS sequence"/>
</dbReference>
<feature type="domain" description="4Fe-4S ferredoxin-type" evidence="4">
    <location>
        <begin position="292"/>
        <end position="323"/>
    </location>
</feature>
<dbReference type="STRING" id="1122934.SAMN02745691_00714"/>
<dbReference type="PROSITE" id="PS00198">
    <property type="entry name" value="4FE4S_FER_1"/>
    <property type="match status" value="2"/>
</dbReference>
<dbReference type="InterPro" id="IPR017900">
    <property type="entry name" value="4Fe4S_Fe_S_CS"/>
</dbReference>
<feature type="domain" description="4Fe-4S ferredoxin-type" evidence="4">
    <location>
        <begin position="212"/>
        <end position="244"/>
    </location>
</feature>
<dbReference type="SUPFAM" id="SSF46548">
    <property type="entry name" value="alpha-helical ferredoxin"/>
    <property type="match status" value="1"/>
</dbReference>
<keyword evidence="3" id="KW-0411">Iron-sulfur</keyword>
<evidence type="ECO:0000256" key="1">
    <source>
        <dbReference type="ARBA" id="ARBA00022723"/>
    </source>
</evidence>
<dbReference type="AlphaFoldDB" id="A0A1M6DH91"/>
<dbReference type="RefSeq" id="WP_073992989.1">
    <property type="nucleotide sequence ID" value="NZ_FQYT01000006.1"/>
</dbReference>
<dbReference type="PANTHER" id="PTHR40447:SF1">
    <property type="entry name" value="ANAEROBIC SULFITE REDUCTASE SUBUNIT A"/>
    <property type="match status" value="1"/>
</dbReference>